<evidence type="ECO:0000256" key="2">
    <source>
        <dbReference type="ARBA" id="ARBA00022448"/>
    </source>
</evidence>
<dbReference type="GeneID" id="19017918"/>
<dbReference type="Pfam" id="PF00005">
    <property type="entry name" value="ABC_tran"/>
    <property type="match status" value="1"/>
</dbReference>
<comment type="subcellular location">
    <subcellularLocation>
        <location evidence="1">Membrane</location>
        <topology evidence="1">Multi-pass membrane protein</topology>
    </subcellularLocation>
</comment>
<organism evidence="12 13">
    <name type="scientific">Bathycoccus prasinos</name>
    <dbReference type="NCBI Taxonomy" id="41875"/>
    <lineage>
        <taxon>Eukaryota</taxon>
        <taxon>Viridiplantae</taxon>
        <taxon>Chlorophyta</taxon>
        <taxon>Mamiellophyceae</taxon>
        <taxon>Mamiellales</taxon>
        <taxon>Bathycoccaceae</taxon>
        <taxon>Bathycoccus</taxon>
    </lineage>
</organism>
<dbReference type="PROSITE" id="PS00211">
    <property type="entry name" value="ABC_TRANSPORTER_1"/>
    <property type="match status" value="1"/>
</dbReference>
<keyword evidence="2" id="KW-0813">Transport</keyword>
<gene>
    <name evidence="12" type="ORF">Bathy01g01830</name>
</gene>
<dbReference type="SUPFAM" id="SSF52540">
    <property type="entry name" value="P-loop containing nucleoside triphosphate hydrolases"/>
    <property type="match status" value="1"/>
</dbReference>
<dbReference type="Gene3D" id="1.20.1560.10">
    <property type="entry name" value="ABC transporter type 1, transmembrane domain"/>
    <property type="match status" value="1"/>
</dbReference>
<dbReference type="EMBL" id="FO082278">
    <property type="protein sequence ID" value="CCO14531.1"/>
    <property type="molecule type" value="Genomic_DNA"/>
</dbReference>
<evidence type="ECO:0000256" key="1">
    <source>
        <dbReference type="ARBA" id="ARBA00004141"/>
    </source>
</evidence>
<dbReference type="InterPro" id="IPR027417">
    <property type="entry name" value="P-loop_NTPase"/>
</dbReference>
<accession>K8EA01</accession>
<dbReference type="STRING" id="41875.K8EA01"/>
<dbReference type="InterPro" id="IPR039421">
    <property type="entry name" value="Type_1_exporter"/>
</dbReference>
<keyword evidence="7 9" id="KW-0472">Membrane</keyword>
<dbReference type="FunFam" id="1.20.1560.10:FF:000215">
    <property type="entry name" value="ABC transporter B family member 4"/>
    <property type="match status" value="1"/>
</dbReference>
<dbReference type="GO" id="GO:0016020">
    <property type="term" value="C:membrane"/>
    <property type="evidence" value="ECO:0007669"/>
    <property type="project" value="UniProtKB-SubCell"/>
</dbReference>
<feature type="transmembrane region" description="Helical" evidence="9">
    <location>
        <begin position="67"/>
        <end position="89"/>
    </location>
</feature>
<dbReference type="PROSITE" id="PS50929">
    <property type="entry name" value="ABC_TM1F"/>
    <property type="match status" value="1"/>
</dbReference>
<reference evidence="12 13" key="1">
    <citation type="submission" date="2011-10" db="EMBL/GenBank/DDBJ databases">
        <authorList>
            <person name="Genoscope - CEA"/>
        </authorList>
    </citation>
    <scope>NUCLEOTIDE SEQUENCE [LARGE SCALE GENOMIC DNA]</scope>
    <source>
        <strain evidence="12 13">RCC 1105</strain>
    </source>
</reference>
<evidence type="ECO:0000259" key="10">
    <source>
        <dbReference type="PROSITE" id="PS50893"/>
    </source>
</evidence>
<protein>
    <submittedName>
        <fullName evidence="12">Unnamed protein product</fullName>
    </submittedName>
</protein>
<dbReference type="eggNOG" id="KOG0058">
    <property type="taxonomic scope" value="Eukaryota"/>
</dbReference>
<evidence type="ECO:0000313" key="12">
    <source>
        <dbReference type="EMBL" id="CCO14531.1"/>
    </source>
</evidence>
<name>K8EA01_9CHLO</name>
<feature type="compositionally biased region" description="Acidic residues" evidence="8">
    <location>
        <begin position="1"/>
        <end position="10"/>
    </location>
</feature>
<sequence>MSSDDDSDEDERSRSSENDDSEEEEGEELSTSRLLARRRRSAKAREKVLKRASFAKLLQLAKPDSRWILFGLLSLLFRLPFSVSMPHFVAMTIGAVVDGNQQKFMKNVRYFLCAGVINGLLDFWNVFLFSFAQTRIVRRLRRDVFRSILRKKIEWFDSRTTGRVASMLSSDCGEIASDLSWVFRNCVECVVRVLGVSAYLVWLDYRLGALATAAVPASAIANHFYGKWMARNSARVQETLASANDVAHEAIGNVRTVRAFANEAYENDRYGFAVSRWYKESVEQAIFSGGYFTIFYSLISSCFVPVMILYVGGRLALDEDMGAEKLVAAMLYQSQLQEYFGQLLNAFTSLFKASGSATEVFNCLEEEGEEEEEEEEIGKEKNKKLMKMDSFKGHVQFQNVTFSYPSTSSSATTTNVLNSVSFEVKPNEVVKLQGVSGRGKTTCLHLLQKFYKVNRGAITLDGVNIDSLSSEWLRKRVISIVSQEPVLFSGTIFDNIVYGSDEFDVVFDGNGRNESNIPREVYERVVKAAKAALIYDDIALDLFSKKIGERGCTLSGGQKQRVAIARALFADPKILLLDEPTSALDAESEKIVIEALKRASKGRTVLVVSHSNNHLMLEDRVVRL</sequence>
<dbReference type="PANTHER" id="PTHR43394:SF1">
    <property type="entry name" value="ATP-BINDING CASSETTE SUB-FAMILY B MEMBER 10, MITOCHONDRIAL"/>
    <property type="match status" value="1"/>
</dbReference>
<evidence type="ECO:0000256" key="8">
    <source>
        <dbReference type="SAM" id="MobiDB-lite"/>
    </source>
</evidence>
<dbReference type="InterPro" id="IPR003593">
    <property type="entry name" value="AAA+_ATPase"/>
</dbReference>
<dbReference type="CDD" id="cd18572">
    <property type="entry name" value="ABC_6TM_TAP"/>
    <property type="match status" value="1"/>
</dbReference>
<proteinExistence type="predicted"/>
<dbReference type="AlphaFoldDB" id="K8EA01"/>
<feature type="compositionally biased region" description="Acidic residues" evidence="8">
    <location>
        <begin position="18"/>
        <end position="28"/>
    </location>
</feature>
<feature type="region of interest" description="Disordered" evidence="8">
    <location>
        <begin position="1"/>
        <end position="37"/>
    </location>
</feature>
<dbReference type="PROSITE" id="PS50893">
    <property type="entry name" value="ABC_TRANSPORTER_2"/>
    <property type="match status" value="1"/>
</dbReference>
<evidence type="ECO:0000256" key="7">
    <source>
        <dbReference type="ARBA" id="ARBA00023136"/>
    </source>
</evidence>
<feature type="transmembrane region" description="Helical" evidence="9">
    <location>
        <begin position="285"/>
        <end position="311"/>
    </location>
</feature>
<dbReference type="Gene3D" id="3.40.50.300">
    <property type="entry name" value="P-loop containing nucleotide triphosphate hydrolases"/>
    <property type="match status" value="1"/>
</dbReference>
<dbReference type="Proteomes" id="UP000198341">
    <property type="component" value="Chromosome 1"/>
</dbReference>
<dbReference type="GO" id="GO:0005524">
    <property type="term" value="F:ATP binding"/>
    <property type="evidence" value="ECO:0007669"/>
    <property type="project" value="UniProtKB-KW"/>
</dbReference>
<dbReference type="InterPro" id="IPR036640">
    <property type="entry name" value="ABC1_TM_sf"/>
</dbReference>
<dbReference type="GO" id="GO:0015421">
    <property type="term" value="F:ABC-type oligopeptide transporter activity"/>
    <property type="evidence" value="ECO:0007669"/>
    <property type="project" value="TreeGrafter"/>
</dbReference>
<dbReference type="SUPFAM" id="SSF90123">
    <property type="entry name" value="ABC transporter transmembrane region"/>
    <property type="match status" value="1"/>
</dbReference>
<dbReference type="InterPro" id="IPR017871">
    <property type="entry name" value="ABC_transporter-like_CS"/>
</dbReference>
<dbReference type="SMART" id="SM00382">
    <property type="entry name" value="AAA"/>
    <property type="match status" value="1"/>
</dbReference>
<dbReference type="Pfam" id="PF00664">
    <property type="entry name" value="ABC_membrane"/>
    <property type="match status" value="1"/>
</dbReference>
<evidence type="ECO:0000256" key="3">
    <source>
        <dbReference type="ARBA" id="ARBA00022692"/>
    </source>
</evidence>
<dbReference type="OrthoDB" id="6500128at2759"/>
<dbReference type="KEGG" id="bpg:Bathy01g01830"/>
<evidence type="ECO:0000256" key="6">
    <source>
        <dbReference type="ARBA" id="ARBA00022989"/>
    </source>
</evidence>
<keyword evidence="6 9" id="KW-1133">Transmembrane helix</keyword>
<dbReference type="InterPro" id="IPR011527">
    <property type="entry name" value="ABC1_TM_dom"/>
</dbReference>
<dbReference type="GO" id="GO:0016887">
    <property type="term" value="F:ATP hydrolysis activity"/>
    <property type="evidence" value="ECO:0007669"/>
    <property type="project" value="InterPro"/>
</dbReference>
<dbReference type="PANTHER" id="PTHR43394">
    <property type="entry name" value="ATP-DEPENDENT PERMEASE MDL1, MITOCHONDRIAL"/>
    <property type="match status" value="1"/>
</dbReference>
<evidence type="ECO:0000259" key="11">
    <source>
        <dbReference type="PROSITE" id="PS50929"/>
    </source>
</evidence>
<evidence type="ECO:0000256" key="5">
    <source>
        <dbReference type="ARBA" id="ARBA00022840"/>
    </source>
</evidence>
<keyword evidence="3 9" id="KW-0812">Transmembrane</keyword>
<keyword evidence="13" id="KW-1185">Reference proteome</keyword>
<evidence type="ECO:0000256" key="4">
    <source>
        <dbReference type="ARBA" id="ARBA00022741"/>
    </source>
</evidence>
<evidence type="ECO:0000313" key="13">
    <source>
        <dbReference type="Proteomes" id="UP000198341"/>
    </source>
</evidence>
<feature type="transmembrane region" description="Helical" evidence="9">
    <location>
        <begin position="109"/>
        <end position="132"/>
    </location>
</feature>
<dbReference type="InterPro" id="IPR003439">
    <property type="entry name" value="ABC_transporter-like_ATP-bd"/>
</dbReference>
<keyword evidence="5" id="KW-0067">ATP-binding</keyword>
<evidence type="ECO:0000256" key="9">
    <source>
        <dbReference type="SAM" id="Phobius"/>
    </source>
</evidence>
<keyword evidence="4" id="KW-0547">Nucleotide-binding</keyword>
<dbReference type="RefSeq" id="XP_007515652.1">
    <property type="nucleotide sequence ID" value="XM_007515590.1"/>
</dbReference>
<feature type="domain" description="ABC transporter" evidence="10">
    <location>
        <begin position="395"/>
        <end position="624"/>
    </location>
</feature>
<feature type="domain" description="ABC transmembrane type-1" evidence="11">
    <location>
        <begin position="69"/>
        <end position="352"/>
    </location>
</feature>